<evidence type="ECO:0000313" key="5">
    <source>
        <dbReference type="EMBL" id="MDN5202097.1"/>
    </source>
</evidence>
<proteinExistence type="inferred from homology"/>
<dbReference type="PANTHER" id="PTHR43685:SF5">
    <property type="entry name" value="GLYCOSYLTRANSFERASE EPSE-RELATED"/>
    <property type="match status" value="1"/>
</dbReference>
<dbReference type="Gene3D" id="3.90.550.10">
    <property type="entry name" value="Spore Coat Polysaccharide Biosynthesis Protein SpsA, Chain A"/>
    <property type="match status" value="1"/>
</dbReference>
<organism evidence="5 6">
    <name type="scientific">Splendidivirga corallicola</name>
    <dbReference type="NCBI Taxonomy" id="3051826"/>
    <lineage>
        <taxon>Bacteria</taxon>
        <taxon>Pseudomonadati</taxon>
        <taxon>Bacteroidota</taxon>
        <taxon>Cytophagia</taxon>
        <taxon>Cytophagales</taxon>
        <taxon>Splendidivirgaceae</taxon>
        <taxon>Splendidivirga</taxon>
    </lineage>
</organism>
<evidence type="ECO:0000256" key="2">
    <source>
        <dbReference type="ARBA" id="ARBA00022676"/>
    </source>
</evidence>
<feature type="domain" description="Glycosyltransferase 2-like" evidence="4">
    <location>
        <begin position="7"/>
        <end position="169"/>
    </location>
</feature>
<keyword evidence="3 5" id="KW-0808">Transferase</keyword>
<dbReference type="Pfam" id="PF00535">
    <property type="entry name" value="Glycos_transf_2"/>
    <property type="match status" value="1"/>
</dbReference>
<dbReference type="SUPFAM" id="SSF53448">
    <property type="entry name" value="Nucleotide-diphospho-sugar transferases"/>
    <property type="match status" value="1"/>
</dbReference>
<dbReference type="RefSeq" id="WP_346752123.1">
    <property type="nucleotide sequence ID" value="NZ_JAUJEA010000004.1"/>
</dbReference>
<dbReference type="InterPro" id="IPR029044">
    <property type="entry name" value="Nucleotide-diphossugar_trans"/>
</dbReference>
<evidence type="ECO:0000259" key="4">
    <source>
        <dbReference type="Pfam" id="PF00535"/>
    </source>
</evidence>
<accession>A0ABT8KPZ4</accession>
<evidence type="ECO:0000256" key="3">
    <source>
        <dbReference type="ARBA" id="ARBA00022679"/>
    </source>
</evidence>
<protein>
    <submittedName>
        <fullName evidence="5">Glycosyltransferase</fullName>
        <ecNumber evidence="5">2.4.-.-</ecNumber>
    </submittedName>
</protein>
<dbReference type="Proteomes" id="UP001172082">
    <property type="component" value="Unassembled WGS sequence"/>
</dbReference>
<evidence type="ECO:0000313" key="6">
    <source>
        <dbReference type="Proteomes" id="UP001172082"/>
    </source>
</evidence>
<dbReference type="EC" id="2.4.-.-" evidence="5"/>
<gene>
    <name evidence="5" type="ORF">QQ008_12005</name>
</gene>
<reference evidence="5" key="1">
    <citation type="submission" date="2023-06" db="EMBL/GenBank/DDBJ databases">
        <title>Genomic of Parafulvivirga corallium.</title>
        <authorList>
            <person name="Wang G."/>
        </authorList>
    </citation>
    <scope>NUCLEOTIDE SEQUENCE</scope>
    <source>
        <strain evidence="5">BMA10</strain>
    </source>
</reference>
<dbReference type="InterPro" id="IPR050834">
    <property type="entry name" value="Glycosyltransf_2"/>
</dbReference>
<name>A0ABT8KPZ4_9BACT</name>
<dbReference type="GO" id="GO:0016757">
    <property type="term" value="F:glycosyltransferase activity"/>
    <property type="evidence" value="ECO:0007669"/>
    <property type="project" value="UniProtKB-KW"/>
</dbReference>
<sequence length="337" mass="38929">MTAPLISVLLPVRNAQGTITRAIDSILNQSFKDFELVIINDGSTDHTGDILKTFHDDRMRIIQTAPQGIAPALNLGISESKCDLIARMDADDFSHPDRLLKQYDFLRTHDDIDIVSCLIKHVGDDQNQKGYLEHVRWLNDCVTSEAIFHARFIDAPLAHPSVMMRKSMLTKFGGYSNTPGPEDYELWLRLLHQGIRFGKVPLTLFHWYDSPQRLSRTHQNYHQDAFFKLKAKFISLHLKKYFQKLPTLWIWGTGKSVFQKSQFLADYELDVAAYIDVVKNERKPHFKTRPIFYFEAIPDPGEIFILSYVSDRVGKKKILAYLINKGYRPGIDFYMMA</sequence>
<keyword evidence="6" id="KW-1185">Reference proteome</keyword>
<dbReference type="PANTHER" id="PTHR43685">
    <property type="entry name" value="GLYCOSYLTRANSFERASE"/>
    <property type="match status" value="1"/>
</dbReference>
<dbReference type="InterPro" id="IPR001173">
    <property type="entry name" value="Glyco_trans_2-like"/>
</dbReference>
<comment type="caution">
    <text evidence="5">The sequence shown here is derived from an EMBL/GenBank/DDBJ whole genome shotgun (WGS) entry which is preliminary data.</text>
</comment>
<evidence type="ECO:0000256" key="1">
    <source>
        <dbReference type="ARBA" id="ARBA00006739"/>
    </source>
</evidence>
<keyword evidence="2 5" id="KW-0328">Glycosyltransferase</keyword>
<dbReference type="EMBL" id="JAUJEA010000004">
    <property type="protein sequence ID" value="MDN5202097.1"/>
    <property type="molecule type" value="Genomic_DNA"/>
</dbReference>
<comment type="similarity">
    <text evidence="1">Belongs to the glycosyltransferase 2 family.</text>
</comment>